<comment type="caution">
    <text evidence="3">The sequence shown here is derived from an EMBL/GenBank/DDBJ whole genome shotgun (WGS) entry which is preliminary data.</text>
</comment>
<dbReference type="Proteomes" id="UP001595839">
    <property type="component" value="Unassembled WGS sequence"/>
</dbReference>
<evidence type="ECO:0000256" key="1">
    <source>
        <dbReference type="SAM" id="MobiDB-lite"/>
    </source>
</evidence>
<protein>
    <submittedName>
        <fullName evidence="3">GNAT family N-acetyltransferase</fullName>
        <ecNumber evidence="3">2.3.1.-</ecNumber>
    </submittedName>
</protein>
<dbReference type="EMBL" id="JBHSFK010000002">
    <property type="protein sequence ID" value="MFC4498662.1"/>
    <property type="molecule type" value="Genomic_DNA"/>
</dbReference>
<dbReference type="PROSITE" id="PS51186">
    <property type="entry name" value="GNAT"/>
    <property type="match status" value="1"/>
</dbReference>
<proteinExistence type="predicted"/>
<dbReference type="GO" id="GO:0016746">
    <property type="term" value="F:acyltransferase activity"/>
    <property type="evidence" value="ECO:0007669"/>
    <property type="project" value="UniProtKB-KW"/>
</dbReference>
<dbReference type="Gene3D" id="3.40.630.30">
    <property type="match status" value="1"/>
</dbReference>
<organism evidence="3 4">
    <name type="scientific">Streptomyces vulcanius</name>
    <dbReference type="NCBI Taxonomy" id="1441876"/>
    <lineage>
        <taxon>Bacteria</taxon>
        <taxon>Bacillati</taxon>
        <taxon>Actinomycetota</taxon>
        <taxon>Actinomycetes</taxon>
        <taxon>Kitasatosporales</taxon>
        <taxon>Streptomycetaceae</taxon>
        <taxon>Streptomyces</taxon>
    </lineage>
</organism>
<sequence length="80" mass="9163">MSRRHVDHWRQGVGTLLHEAFVRHLRDASLTSGVLEAWERNTRAQSSYTHHGWHPDGPTRPGPGEANYVRMRLTPYPPAP</sequence>
<evidence type="ECO:0000259" key="2">
    <source>
        <dbReference type="PROSITE" id="PS51186"/>
    </source>
</evidence>
<reference evidence="4" key="1">
    <citation type="journal article" date="2019" name="Int. J. Syst. Evol. Microbiol.">
        <title>The Global Catalogue of Microorganisms (GCM) 10K type strain sequencing project: providing services to taxonomists for standard genome sequencing and annotation.</title>
        <authorList>
            <consortium name="The Broad Institute Genomics Platform"/>
            <consortium name="The Broad Institute Genome Sequencing Center for Infectious Disease"/>
            <person name="Wu L."/>
            <person name="Ma J."/>
        </authorList>
    </citation>
    <scope>NUCLEOTIDE SEQUENCE [LARGE SCALE GENOMIC DNA]</scope>
    <source>
        <strain evidence="4">CGMCC 4.7177</strain>
    </source>
</reference>
<keyword evidence="3" id="KW-0808">Transferase</keyword>
<evidence type="ECO:0000313" key="3">
    <source>
        <dbReference type="EMBL" id="MFC4498662.1"/>
    </source>
</evidence>
<dbReference type="SUPFAM" id="SSF55729">
    <property type="entry name" value="Acyl-CoA N-acyltransferases (Nat)"/>
    <property type="match status" value="1"/>
</dbReference>
<dbReference type="InterPro" id="IPR016181">
    <property type="entry name" value="Acyl_CoA_acyltransferase"/>
</dbReference>
<gene>
    <name evidence="3" type="ORF">ACFPIH_03840</name>
</gene>
<name>A0ABV9AGU7_9ACTN</name>
<evidence type="ECO:0000313" key="4">
    <source>
        <dbReference type="Proteomes" id="UP001595839"/>
    </source>
</evidence>
<keyword evidence="4" id="KW-1185">Reference proteome</keyword>
<feature type="domain" description="N-acetyltransferase" evidence="2">
    <location>
        <begin position="1"/>
        <end position="74"/>
    </location>
</feature>
<dbReference type="EC" id="2.3.1.-" evidence="3"/>
<accession>A0ABV9AGU7</accession>
<feature type="region of interest" description="Disordered" evidence="1">
    <location>
        <begin position="46"/>
        <end position="80"/>
    </location>
</feature>
<dbReference type="InterPro" id="IPR000182">
    <property type="entry name" value="GNAT_dom"/>
</dbReference>
<dbReference type="RefSeq" id="WP_381168152.1">
    <property type="nucleotide sequence ID" value="NZ_JBHSFK010000002.1"/>
</dbReference>
<keyword evidence="3" id="KW-0012">Acyltransferase</keyword>